<keyword evidence="1" id="KW-1133">Transmembrane helix</keyword>
<dbReference type="AlphaFoldDB" id="A0A4U9TP50"/>
<dbReference type="GO" id="GO:0090589">
    <property type="term" value="F:protein-phosphocysteine-trehalose phosphotransferase system transporter activity"/>
    <property type="evidence" value="ECO:0007669"/>
    <property type="project" value="TreeGrafter"/>
</dbReference>
<proteinExistence type="predicted"/>
<dbReference type="GO" id="GO:0005886">
    <property type="term" value="C:plasma membrane"/>
    <property type="evidence" value="ECO:0007669"/>
    <property type="project" value="TreeGrafter"/>
</dbReference>
<feature type="transmembrane region" description="Helical" evidence="1">
    <location>
        <begin position="234"/>
        <end position="254"/>
    </location>
</feature>
<evidence type="ECO:0000313" key="2">
    <source>
        <dbReference type="EMBL" id="VTR20837.1"/>
    </source>
</evidence>
<dbReference type="EMBL" id="CABEEZ010000021">
    <property type="protein sequence ID" value="VTR20837.1"/>
    <property type="molecule type" value="Genomic_DNA"/>
</dbReference>
<name>A0A4U9TP50_SERFO</name>
<dbReference type="GO" id="GO:0009401">
    <property type="term" value="P:phosphoenolpyruvate-dependent sugar phosphotransferase system"/>
    <property type="evidence" value="ECO:0007669"/>
    <property type="project" value="TreeGrafter"/>
</dbReference>
<keyword evidence="1" id="KW-0472">Membrane</keyword>
<evidence type="ECO:0000256" key="1">
    <source>
        <dbReference type="SAM" id="Phobius"/>
    </source>
</evidence>
<dbReference type="PANTHER" id="PTHR30175:SF1">
    <property type="entry name" value="PTS SYSTEM ARBUTIN-, CELLOBIOSE-, AND SALICIN-SPECIFIC EIIBC COMPONENT-RELATED"/>
    <property type="match status" value="1"/>
</dbReference>
<keyword evidence="1" id="KW-0812">Transmembrane</keyword>
<organism evidence="2">
    <name type="scientific">Serratia fonticola</name>
    <dbReference type="NCBI Taxonomy" id="47917"/>
    <lineage>
        <taxon>Bacteria</taxon>
        <taxon>Pseudomonadati</taxon>
        <taxon>Pseudomonadota</taxon>
        <taxon>Gammaproteobacteria</taxon>
        <taxon>Enterobacterales</taxon>
        <taxon>Yersiniaceae</taxon>
        <taxon>Serratia</taxon>
    </lineage>
</organism>
<feature type="transmembrane region" description="Helical" evidence="1">
    <location>
        <begin position="207"/>
        <end position="228"/>
    </location>
</feature>
<protein>
    <submittedName>
        <fullName evidence="2">EIIBC-Tre</fullName>
    </submittedName>
</protein>
<accession>A0A4U9TP50</accession>
<dbReference type="InterPro" id="IPR050558">
    <property type="entry name" value="PTS_Sugar-Specific_Components"/>
</dbReference>
<dbReference type="GO" id="GO:0015771">
    <property type="term" value="P:trehalose transport"/>
    <property type="evidence" value="ECO:0007669"/>
    <property type="project" value="TreeGrafter"/>
</dbReference>
<reference evidence="2" key="1">
    <citation type="submission" date="2019-05" db="EMBL/GenBank/DDBJ databases">
        <authorList>
            <consortium name="Pathogen Informatics"/>
        </authorList>
    </citation>
    <scope>NUCLEOTIDE SEQUENCE [LARGE SCALE GENOMIC DNA]</scope>
    <source>
        <strain evidence="2">NCTC12965</strain>
    </source>
</reference>
<sequence length="271" mass="29727">MDAICGFIVHFVILTASWERSHLIKNGLVAKLKNINTSEPSLINKGAIMSKVQQQDIDRLIVLVGGAVRISPPSATALPACVSSLTIPPRPSRKRLSSCAWSKAVSPTPGSSRVVIGPEVGDYYQALIAATGINEADKEQAKLAARQNMTWFERGISHFAEIFFPLLASPDQRRFDPGFPQRDRRYPMSGGQTLAQMHPAWKTIYDFLWLLGEAIFMFLPVAICWSTVKKMGGTPVLGIVMGITLGLPAVDELLPTRPASARSVELWLVHH</sequence>
<gene>
    <name evidence="2" type="primary">treB_1</name>
    <name evidence="2" type="ORF">NCTC12965_01134</name>
</gene>
<dbReference type="PANTHER" id="PTHR30175">
    <property type="entry name" value="PHOSPHOTRANSFERASE SYSTEM TRANSPORT PROTEIN"/>
    <property type="match status" value="1"/>
</dbReference>